<dbReference type="OrthoDB" id="3198211at2759"/>
<comment type="caution">
    <text evidence="3">The sequence shown here is derived from an EMBL/GenBank/DDBJ whole genome shotgun (WGS) entry which is preliminary data.</text>
</comment>
<keyword evidence="1" id="KW-0175">Coiled coil</keyword>
<dbReference type="Gene3D" id="1.20.1170.10">
    <property type="match status" value="1"/>
</dbReference>
<evidence type="ECO:0000313" key="3">
    <source>
        <dbReference type="EMBL" id="KAJ2924795.1"/>
    </source>
</evidence>
<dbReference type="Proteomes" id="UP001140091">
    <property type="component" value="Unassembled WGS sequence"/>
</dbReference>
<organism evidence="3 4">
    <name type="scientific">Candolleomyces eurysporus</name>
    <dbReference type="NCBI Taxonomy" id="2828524"/>
    <lineage>
        <taxon>Eukaryota</taxon>
        <taxon>Fungi</taxon>
        <taxon>Dikarya</taxon>
        <taxon>Basidiomycota</taxon>
        <taxon>Agaricomycotina</taxon>
        <taxon>Agaricomycetes</taxon>
        <taxon>Agaricomycetidae</taxon>
        <taxon>Agaricales</taxon>
        <taxon>Agaricineae</taxon>
        <taxon>Psathyrellaceae</taxon>
        <taxon>Candolleomyces</taxon>
    </lineage>
</organism>
<feature type="non-terminal residue" evidence="3">
    <location>
        <position position="203"/>
    </location>
</feature>
<keyword evidence="2" id="KW-0812">Transmembrane</keyword>
<evidence type="ECO:0000256" key="2">
    <source>
        <dbReference type="SAM" id="Phobius"/>
    </source>
</evidence>
<evidence type="ECO:0000256" key="1">
    <source>
        <dbReference type="SAM" id="Coils"/>
    </source>
</evidence>
<protein>
    <submittedName>
        <fullName evidence="3">Uncharacterized protein</fullName>
    </submittedName>
</protein>
<feature type="coiled-coil region" evidence="1">
    <location>
        <begin position="27"/>
        <end position="54"/>
    </location>
</feature>
<name>A0A9W8IY57_9AGAR</name>
<reference evidence="3" key="1">
    <citation type="submission" date="2022-06" db="EMBL/GenBank/DDBJ databases">
        <title>Genome Sequence of Candolleomyces eurysporus.</title>
        <authorList>
            <person name="Buettner E."/>
        </authorList>
    </citation>
    <scope>NUCLEOTIDE SEQUENCE</scope>
    <source>
        <strain evidence="3">VTCC 930004</strain>
    </source>
</reference>
<accession>A0A9W8IY57</accession>
<dbReference type="EMBL" id="JANBPK010001204">
    <property type="protein sequence ID" value="KAJ2924795.1"/>
    <property type="molecule type" value="Genomic_DNA"/>
</dbReference>
<keyword evidence="4" id="KW-1185">Reference proteome</keyword>
<proteinExistence type="predicted"/>
<feature type="transmembrane region" description="Helical" evidence="2">
    <location>
        <begin position="60"/>
        <end position="89"/>
    </location>
</feature>
<keyword evidence="2" id="KW-0472">Membrane</keyword>
<keyword evidence="2" id="KW-1133">Transmembrane helix</keyword>
<sequence>MSQGFMNLKRDVEDFVIRFDAYIETTSTELQQQAVELQQVIEQIKIAIQSLDEQIVDAAIALLATAAAAETIVGLIGLAVAGTVLLVLIGERVAKTIELSDRQGELAEVNKKQEGLAKIKTEFDGLRPDIYLICDKLVLFAEIWSSVRNQSVQFQKSLQGGIDATTNMRFKKELELARKLCTPLVDGLEKYATQLVNRPSRSA</sequence>
<dbReference type="AlphaFoldDB" id="A0A9W8IY57"/>
<evidence type="ECO:0000313" key="4">
    <source>
        <dbReference type="Proteomes" id="UP001140091"/>
    </source>
</evidence>
<gene>
    <name evidence="3" type="ORF">H1R20_g12278</name>
</gene>